<organism evidence="1 2">
    <name type="scientific">Nocardia uniformis</name>
    <dbReference type="NCBI Taxonomy" id="53432"/>
    <lineage>
        <taxon>Bacteria</taxon>
        <taxon>Bacillati</taxon>
        <taxon>Actinomycetota</taxon>
        <taxon>Actinomycetes</taxon>
        <taxon>Mycobacteriales</taxon>
        <taxon>Nocardiaceae</taxon>
        <taxon>Nocardia</taxon>
    </lineage>
</organism>
<dbReference type="EMBL" id="JABELX010000003">
    <property type="protein sequence ID" value="NNH69601.1"/>
    <property type="molecule type" value="Genomic_DNA"/>
</dbReference>
<comment type="caution">
    <text evidence="1">The sequence shown here is derived from an EMBL/GenBank/DDBJ whole genome shotgun (WGS) entry which is preliminary data.</text>
</comment>
<dbReference type="RefSeq" id="WP_067522936.1">
    <property type="nucleotide sequence ID" value="NZ_JABELX010000003.1"/>
</dbReference>
<gene>
    <name evidence="1" type="ORF">HLB23_06930</name>
</gene>
<dbReference type="AlphaFoldDB" id="A0A849C9H1"/>
<dbReference type="Proteomes" id="UP000586827">
    <property type="component" value="Unassembled WGS sequence"/>
</dbReference>
<proteinExistence type="predicted"/>
<keyword evidence="2" id="KW-1185">Reference proteome</keyword>
<name>A0A849C9H1_9NOCA</name>
<evidence type="ECO:0000313" key="2">
    <source>
        <dbReference type="Proteomes" id="UP000586827"/>
    </source>
</evidence>
<protein>
    <submittedName>
        <fullName evidence="1">TOMM leader peptide-binding protein</fullName>
    </submittedName>
</protein>
<sequence length="284" mass="30683">MSTRVHNPMLHPRVAVLVRRSGAVQLGWDPGQALQLHPAGMDAATVLAFLRLLDGLRTRAQILWRAREFGVDSTTALSLLAEIGAAGLLSAHPTSAARVRCAHVYGRGPLSDALLRELRRIGVRPSHSRAHQVPFNGRHPDLVVLADVLVPAPDLVEELVRRHIPHLQVRIRDGRGVIGPLVLPGITSCLHCADLHRIEHDPDWPHLAAQLLGRVGQASPAGIAATVGLALAEIEAVAAGSTDHPPVTFDATLELNLDSRQLDRRVWPPHPACVCRESPAHARV</sequence>
<dbReference type="NCBIfam" id="TIGR03882">
    <property type="entry name" value="cyclo_dehyd_2"/>
    <property type="match status" value="1"/>
</dbReference>
<accession>A0A849C9H1</accession>
<dbReference type="InterPro" id="IPR022291">
    <property type="entry name" value="Bacteriocin_synth_cyclodeHase"/>
</dbReference>
<dbReference type="Gene3D" id="3.40.50.720">
    <property type="entry name" value="NAD(P)-binding Rossmann-like Domain"/>
    <property type="match status" value="1"/>
</dbReference>
<evidence type="ECO:0000313" key="1">
    <source>
        <dbReference type="EMBL" id="NNH69601.1"/>
    </source>
</evidence>
<reference evidence="1 2" key="1">
    <citation type="submission" date="2020-05" db="EMBL/GenBank/DDBJ databases">
        <title>MicrobeNet Type strains.</title>
        <authorList>
            <person name="Nicholson A.C."/>
        </authorList>
    </citation>
    <scope>NUCLEOTIDE SEQUENCE [LARGE SCALE GENOMIC DNA]</scope>
    <source>
        <strain evidence="1 2">JCM 3224</strain>
    </source>
</reference>